<protein>
    <recommendedName>
        <fullName evidence="2">Flagellar assembly protein FliH/Type III secretion system HrpE domain-containing protein</fullName>
    </recommendedName>
</protein>
<name>A0A382LSL6_9ZZZZ</name>
<evidence type="ECO:0000313" key="1">
    <source>
        <dbReference type="EMBL" id="SVC37901.1"/>
    </source>
</evidence>
<accession>A0A382LSL6</accession>
<dbReference type="EMBL" id="UINC01088029">
    <property type="protein sequence ID" value="SVC37901.1"/>
    <property type="molecule type" value="Genomic_DNA"/>
</dbReference>
<feature type="non-terminal residue" evidence="1">
    <location>
        <position position="156"/>
    </location>
</feature>
<evidence type="ECO:0008006" key="2">
    <source>
        <dbReference type="Google" id="ProtNLM"/>
    </source>
</evidence>
<gene>
    <name evidence="1" type="ORF">METZ01_LOCUS290755</name>
</gene>
<dbReference type="AlphaFoldDB" id="A0A382LSL6"/>
<organism evidence="1">
    <name type="scientific">marine metagenome</name>
    <dbReference type="NCBI Taxonomy" id="408172"/>
    <lineage>
        <taxon>unclassified sequences</taxon>
        <taxon>metagenomes</taxon>
        <taxon>ecological metagenomes</taxon>
    </lineage>
</organism>
<sequence length="156" mass="18360">MESFHIAVTNPIKKINFEGIDYFSQQELESLDDTDTVIDENMTPDQQVEILEKALERTRENAFQAGYEEGRNSSLNDMESRIKELSSDFTQMVQGLDDQFKELFNFQEKTLLKLSLRIAEKILYEEFCHKKEVTDFLAKMLKKILMEMMEQKKITV</sequence>
<reference evidence="1" key="1">
    <citation type="submission" date="2018-05" db="EMBL/GenBank/DDBJ databases">
        <authorList>
            <person name="Lanie J.A."/>
            <person name="Ng W.-L."/>
            <person name="Kazmierczak K.M."/>
            <person name="Andrzejewski T.M."/>
            <person name="Davidsen T.M."/>
            <person name="Wayne K.J."/>
            <person name="Tettelin H."/>
            <person name="Glass J.I."/>
            <person name="Rusch D."/>
            <person name="Podicherti R."/>
            <person name="Tsui H.-C.T."/>
            <person name="Winkler M.E."/>
        </authorList>
    </citation>
    <scope>NUCLEOTIDE SEQUENCE</scope>
</reference>
<proteinExistence type="predicted"/>